<dbReference type="AlphaFoldDB" id="A0AAD5TWJ8"/>
<feature type="coiled-coil region" evidence="1">
    <location>
        <begin position="360"/>
        <end position="446"/>
    </location>
</feature>
<evidence type="ECO:0000313" key="2">
    <source>
        <dbReference type="EMBL" id="KAJ3211696.1"/>
    </source>
</evidence>
<dbReference type="GO" id="GO:0035082">
    <property type="term" value="P:axoneme assembly"/>
    <property type="evidence" value="ECO:0007669"/>
    <property type="project" value="InterPro"/>
</dbReference>
<dbReference type="PANTHER" id="PTHR16275:SF8">
    <property type="entry name" value="COILED-COIL DOMAIN-CONTAINING PROTEIN 40"/>
    <property type="match status" value="1"/>
</dbReference>
<evidence type="ECO:0000256" key="1">
    <source>
        <dbReference type="SAM" id="Coils"/>
    </source>
</evidence>
<evidence type="ECO:0000313" key="3">
    <source>
        <dbReference type="Proteomes" id="UP001211065"/>
    </source>
</evidence>
<dbReference type="Proteomes" id="UP001211065">
    <property type="component" value="Unassembled WGS sequence"/>
</dbReference>
<protein>
    <recommendedName>
        <fullName evidence="4">Coiled-coil domain-containing protein</fullName>
    </recommendedName>
</protein>
<reference evidence="2" key="1">
    <citation type="submission" date="2020-05" db="EMBL/GenBank/DDBJ databases">
        <title>Phylogenomic resolution of chytrid fungi.</title>
        <authorList>
            <person name="Stajich J.E."/>
            <person name="Amses K."/>
            <person name="Simmons R."/>
            <person name="Seto K."/>
            <person name="Myers J."/>
            <person name="Bonds A."/>
            <person name="Quandt C.A."/>
            <person name="Barry K."/>
            <person name="Liu P."/>
            <person name="Grigoriev I."/>
            <person name="Longcore J.E."/>
            <person name="James T.Y."/>
        </authorList>
    </citation>
    <scope>NUCLEOTIDE SEQUENCE</scope>
    <source>
        <strain evidence="2">JEL0476</strain>
    </source>
</reference>
<keyword evidence="3" id="KW-1185">Reference proteome</keyword>
<dbReference type="EMBL" id="JADGJW010000818">
    <property type="protein sequence ID" value="KAJ3211696.1"/>
    <property type="molecule type" value="Genomic_DNA"/>
</dbReference>
<accession>A0AAD5TWJ8</accession>
<organism evidence="2 3">
    <name type="scientific">Clydaea vesicula</name>
    <dbReference type="NCBI Taxonomy" id="447962"/>
    <lineage>
        <taxon>Eukaryota</taxon>
        <taxon>Fungi</taxon>
        <taxon>Fungi incertae sedis</taxon>
        <taxon>Chytridiomycota</taxon>
        <taxon>Chytridiomycota incertae sedis</taxon>
        <taxon>Chytridiomycetes</taxon>
        <taxon>Lobulomycetales</taxon>
        <taxon>Lobulomycetaceae</taxon>
        <taxon>Clydaea</taxon>
    </lineage>
</organism>
<proteinExistence type="predicted"/>
<feature type="coiled-coil region" evidence="1">
    <location>
        <begin position="506"/>
        <end position="554"/>
    </location>
</feature>
<dbReference type="PANTHER" id="PTHR16275">
    <property type="entry name" value="COILED-COIL DOMAIN-CONTAINING PROTEIN 40"/>
    <property type="match status" value="1"/>
</dbReference>
<gene>
    <name evidence="2" type="ORF">HK099_007935</name>
</gene>
<comment type="caution">
    <text evidence="2">The sequence shown here is derived from an EMBL/GenBank/DDBJ whole genome shotgun (WGS) entry which is preliminary data.</text>
</comment>
<evidence type="ECO:0008006" key="4">
    <source>
        <dbReference type="Google" id="ProtNLM"/>
    </source>
</evidence>
<dbReference type="InterPro" id="IPR037386">
    <property type="entry name" value="CCDC40"/>
</dbReference>
<sequence length="921" mass="107024">MEITSRPNTGHSSLLTHIPQLTSSDAVETDNILQKHYLRVQQSLMTVVEKQVEEIETKFSEQEYLLKKTNANKELMGVELYGTKIQVGRLNNNLAKLGEKIKISESAEKCALLEKEAVDRQLQQESKQKKDVTAILQDKIQKVDELELKVKQLTEINTAYSSDLKIQTRIKNKLKKELEIAEQKRRDFELDLEEQKRKSESYVNEKKEVERLLSGQKIETMRAQDTIDKMNKEFNSLNELNKTFRKKWEDSLGAMESRDASLQTVQKTKSQLESNLLDAENNLRVCKLEKDEFQKKFREKELESQNQAQLIANLRGQLNGTEGKARLARNGMVESQVAESLYKQELEKLGKNHKIVNEELHRKNLAISELSNNLERLKVEFENKLRNEVTEKTAKKEQTIEQLAEAKIKSVTKEHNRDNINLRQENAELKLKMKNLEDQMHSSKGIYSNLKSKYDEVHGHYVKLYEEAKQLIYALERKEHDVNYLKSKLLETADGGDTSRTLNLSILKLQKELNSSNETNDHLQTMWLDSQKDNLKCKEELQNLSQKYQTLQTKLGITDVVKNQTFKQIDEIKQESIDSKFESAKLFNELKKLQPLVDELKQKNVMLERQLTETRLQMEENQINNGTSSQMLKTEIRRLYQDRQTVVKSRLKDEKCTTVLERKYVLVKENYDKLKAERHEIQKSNFELRCRAEDMEKRYNELKNQYQHFTEVARRSVVDLAKGQINTKKPIWASFASTPAIGSVKSVDRPFGSAASTNISVKSFATEEIPDFDAWRLKLTSLKTERHYLKNENELIKKKLEDFVAKTNLLEKQVKDNEVQIKSNESFIISAKSQLENLTTKYNRAEKLAAYIEWQLKELKPNQKIDYKLVGNVEPSTQLIAALKMKNIEQMSNINFNKNFATSNNVVSGLDNFKLNQTPIS</sequence>
<feature type="coiled-coil region" evidence="1">
    <location>
        <begin position="685"/>
        <end position="712"/>
    </location>
</feature>
<feature type="coiled-coil region" evidence="1">
    <location>
        <begin position="129"/>
        <end position="296"/>
    </location>
</feature>
<dbReference type="GO" id="GO:0005737">
    <property type="term" value="C:cytoplasm"/>
    <property type="evidence" value="ECO:0007669"/>
    <property type="project" value="TreeGrafter"/>
</dbReference>
<keyword evidence="1" id="KW-0175">Coiled coil</keyword>
<name>A0AAD5TWJ8_9FUNG</name>